<evidence type="ECO:0000313" key="2">
    <source>
        <dbReference type="Proteomes" id="UP000703269"/>
    </source>
</evidence>
<proteinExistence type="predicted"/>
<accession>A0A9P3GLF4</accession>
<organism evidence="1 2">
    <name type="scientific">Phanerochaete sordida</name>
    <dbReference type="NCBI Taxonomy" id="48140"/>
    <lineage>
        <taxon>Eukaryota</taxon>
        <taxon>Fungi</taxon>
        <taxon>Dikarya</taxon>
        <taxon>Basidiomycota</taxon>
        <taxon>Agaricomycotina</taxon>
        <taxon>Agaricomycetes</taxon>
        <taxon>Polyporales</taxon>
        <taxon>Phanerochaetaceae</taxon>
        <taxon>Phanerochaete</taxon>
    </lineage>
</organism>
<dbReference type="AlphaFoldDB" id="A0A9P3GLF4"/>
<evidence type="ECO:0000313" key="1">
    <source>
        <dbReference type="EMBL" id="GJE96404.1"/>
    </source>
</evidence>
<keyword evidence="2" id="KW-1185">Reference proteome</keyword>
<comment type="caution">
    <text evidence="1">The sequence shown here is derived from an EMBL/GenBank/DDBJ whole genome shotgun (WGS) entry which is preliminary data.</text>
</comment>
<dbReference type="Proteomes" id="UP000703269">
    <property type="component" value="Unassembled WGS sequence"/>
</dbReference>
<reference evidence="1 2" key="1">
    <citation type="submission" date="2021-08" db="EMBL/GenBank/DDBJ databases">
        <title>Draft Genome Sequence of Phanerochaete sordida strain YK-624.</title>
        <authorList>
            <person name="Mori T."/>
            <person name="Dohra H."/>
            <person name="Suzuki T."/>
            <person name="Kawagishi H."/>
            <person name="Hirai H."/>
        </authorList>
    </citation>
    <scope>NUCLEOTIDE SEQUENCE [LARGE SCALE GENOMIC DNA]</scope>
    <source>
        <strain evidence="1 2">YK-624</strain>
    </source>
</reference>
<gene>
    <name evidence="1" type="ORF">PsYK624_126010</name>
</gene>
<name>A0A9P3GLF4_9APHY</name>
<sequence>MPFLYCPFSTTARERRRKLLRHRRACRPQPGGRATLSELPTPLCTAGCINDRSGASTPLDGPAVEHLRFREAQPRAAAAAAGRGCASCTPYSRLLRGLGCGLYTPLSATSAVLAMARPRR</sequence>
<dbReference type="EMBL" id="BPQB01000059">
    <property type="protein sequence ID" value="GJE96404.1"/>
    <property type="molecule type" value="Genomic_DNA"/>
</dbReference>
<protein>
    <submittedName>
        <fullName evidence="1">Uncharacterized protein</fullName>
    </submittedName>
</protein>